<keyword evidence="2" id="KW-1185">Reference proteome</keyword>
<dbReference type="SUPFAM" id="SSF53850">
    <property type="entry name" value="Periplasmic binding protein-like II"/>
    <property type="match status" value="1"/>
</dbReference>
<gene>
    <name evidence="1" type="ORF">JCM19239_1618</name>
</gene>
<evidence type="ECO:0000313" key="1">
    <source>
        <dbReference type="EMBL" id="GAL31035.1"/>
    </source>
</evidence>
<accession>A0ABQ0JQK9</accession>
<comment type="caution">
    <text evidence="1">The sequence shown here is derived from an EMBL/GenBank/DDBJ whole genome shotgun (WGS) entry which is preliminary data.</text>
</comment>
<dbReference type="Gene3D" id="3.40.190.10">
    <property type="entry name" value="Periplasmic binding protein-like II"/>
    <property type="match status" value="1"/>
</dbReference>
<dbReference type="EMBL" id="BBMS01000126">
    <property type="protein sequence ID" value="GAL31035.1"/>
    <property type="molecule type" value="Genomic_DNA"/>
</dbReference>
<organism evidence="1 2">
    <name type="scientific">Vibrio variabilis</name>
    <dbReference type="NCBI Taxonomy" id="990271"/>
    <lineage>
        <taxon>Bacteria</taxon>
        <taxon>Pseudomonadati</taxon>
        <taxon>Pseudomonadota</taxon>
        <taxon>Gammaproteobacteria</taxon>
        <taxon>Vibrionales</taxon>
        <taxon>Vibrionaceae</taxon>
        <taxon>Vibrio</taxon>
    </lineage>
</organism>
<sequence>MLGIWEEIAKDFEAKNPDIKVNLEFLENEAFKAKLPTLLQSQQKPDLFYSWGGGNFQVRAESGLLEDMEGYSATLNQELSAAGMNAFKIDASNTARHTWLAK</sequence>
<reference evidence="2" key="1">
    <citation type="submission" date="2014-09" db="EMBL/GenBank/DDBJ databases">
        <title>Vibrio variabilis JCM 19239. (C206) whole genome shotgun sequence.</title>
        <authorList>
            <person name="Sawabe T."/>
            <person name="Meirelles P."/>
            <person name="Nakanishi M."/>
            <person name="Sayaka M."/>
            <person name="Hattori M."/>
            <person name="Ohkuma M."/>
        </authorList>
    </citation>
    <scope>NUCLEOTIDE SEQUENCE [LARGE SCALE GENOMIC DNA]</scope>
    <source>
        <strain evidence="2">JCM 19239</strain>
    </source>
</reference>
<dbReference type="Proteomes" id="UP000029223">
    <property type="component" value="Unassembled WGS sequence"/>
</dbReference>
<dbReference type="InterPro" id="IPR006059">
    <property type="entry name" value="SBP"/>
</dbReference>
<name>A0ABQ0JQK9_9VIBR</name>
<dbReference type="Pfam" id="PF01547">
    <property type="entry name" value="SBP_bac_1"/>
    <property type="match status" value="1"/>
</dbReference>
<evidence type="ECO:0000313" key="2">
    <source>
        <dbReference type="Proteomes" id="UP000029223"/>
    </source>
</evidence>
<proteinExistence type="predicted"/>
<protein>
    <submittedName>
        <fullName evidence="1">Multiple sugar ABC transporter substrate-binding protein</fullName>
    </submittedName>
</protein>